<reference evidence="2 3" key="1">
    <citation type="submission" date="2024-05" db="EMBL/GenBank/DDBJ databases">
        <authorList>
            <person name="Wallberg A."/>
        </authorList>
    </citation>
    <scope>NUCLEOTIDE SEQUENCE [LARGE SCALE GENOMIC DNA]</scope>
</reference>
<dbReference type="Proteomes" id="UP001497623">
    <property type="component" value="Unassembled WGS sequence"/>
</dbReference>
<dbReference type="EMBL" id="CAXKWB010025673">
    <property type="protein sequence ID" value="CAL4128440.1"/>
    <property type="molecule type" value="Genomic_DNA"/>
</dbReference>
<evidence type="ECO:0000313" key="2">
    <source>
        <dbReference type="EMBL" id="CAL4128440.1"/>
    </source>
</evidence>
<dbReference type="AlphaFoldDB" id="A0AAV2RMA3"/>
<name>A0AAV2RMA3_MEGNR</name>
<keyword evidence="3" id="KW-1185">Reference proteome</keyword>
<proteinExistence type="predicted"/>
<sequence length="132" mass="15081">MVFLDLQKTFDTFDHEILCKKIEGMGIDLTEWFKSFLGGRQQVVVANETTSEPSIVSCGVPQWSILGPLLFLYYVNDMQISVKCKLFLYADDSTLIVSESDPQAIANLLSKELEYCRQWLMDNKHSLHLGKN</sequence>
<comment type="caution">
    <text evidence="2">The sequence shown here is derived from an EMBL/GenBank/DDBJ whole genome shotgun (WGS) entry which is preliminary data.</text>
</comment>
<gene>
    <name evidence="2" type="ORF">MNOR_LOCUS26116</name>
</gene>
<protein>
    <recommendedName>
        <fullName evidence="1">Reverse transcriptase domain-containing protein</fullName>
    </recommendedName>
</protein>
<dbReference type="Pfam" id="PF00078">
    <property type="entry name" value="RVT_1"/>
    <property type="match status" value="1"/>
</dbReference>
<evidence type="ECO:0000313" key="3">
    <source>
        <dbReference type="Proteomes" id="UP001497623"/>
    </source>
</evidence>
<feature type="domain" description="Reverse transcriptase" evidence="1">
    <location>
        <begin position="1"/>
        <end position="132"/>
    </location>
</feature>
<dbReference type="InterPro" id="IPR000477">
    <property type="entry name" value="RT_dom"/>
</dbReference>
<dbReference type="PANTHER" id="PTHR33332">
    <property type="entry name" value="REVERSE TRANSCRIPTASE DOMAIN-CONTAINING PROTEIN"/>
    <property type="match status" value="1"/>
</dbReference>
<accession>A0AAV2RMA3</accession>
<dbReference type="PROSITE" id="PS50878">
    <property type="entry name" value="RT_POL"/>
    <property type="match status" value="1"/>
</dbReference>
<organism evidence="2 3">
    <name type="scientific">Meganyctiphanes norvegica</name>
    <name type="common">Northern krill</name>
    <name type="synonym">Thysanopoda norvegica</name>
    <dbReference type="NCBI Taxonomy" id="48144"/>
    <lineage>
        <taxon>Eukaryota</taxon>
        <taxon>Metazoa</taxon>
        <taxon>Ecdysozoa</taxon>
        <taxon>Arthropoda</taxon>
        <taxon>Crustacea</taxon>
        <taxon>Multicrustacea</taxon>
        <taxon>Malacostraca</taxon>
        <taxon>Eumalacostraca</taxon>
        <taxon>Eucarida</taxon>
        <taxon>Euphausiacea</taxon>
        <taxon>Euphausiidae</taxon>
        <taxon>Meganyctiphanes</taxon>
    </lineage>
</organism>
<evidence type="ECO:0000259" key="1">
    <source>
        <dbReference type="PROSITE" id="PS50878"/>
    </source>
</evidence>